<organism evidence="2 3">
    <name type="scientific">Geomonas subterranea</name>
    <dbReference type="NCBI Taxonomy" id="2847989"/>
    <lineage>
        <taxon>Bacteria</taxon>
        <taxon>Pseudomonadati</taxon>
        <taxon>Thermodesulfobacteriota</taxon>
        <taxon>Desulfuromonadia</taxon>
        <taxon>Geobacterales</taxon>
        <taxon>Geobacteraceae</taxon>
        <taxon>Geomonas</taxon>
    </lineage>
</organism>
<reference evidence="2 3" key="1">
    <citation type="submission" date="2021-06" db="EMBL/GenBank/DDBJ databases">
        <title>Gemonas diversity in paddy soil.</title>
        <authorList>
            <person name="Liu G."/>
        </authorList>
    </citation>
    <scope>NUCLEOTIDE SEQUENCE [LARGE SCALE GENOMIC DNA]</scope>
    <source>
        <strain evidence="2 3">RG2</strain>
    </source>
</reference>
<sequence length="247" mass="28175">MGWIMVDRSLQEHDLWRSEPFTRGQAWVDLILLANHKSGMIRRRGIAVKVKRGQVGYSQDALAARWLWSEGKVKRFLNELKEREMITRETALKNVAATSLITITNYDRYQFGGPEDGTEDGPENGAKPDPKTVPEQEREDVKKGKKGKTTSTPRAPVEGFLRFWKVYPKKVKRQQAEEAWSAIQPDEGLCQAIVDAVHLQHGTVWTGLDEGTRYIPDPANWLTGRRWEDEVDESASGYNGPKRAWEV</sequence>
<evidence type="ECO:0000313" key="2">
    <source>
        <dbReference type="EMBL" id="QXE89629.1"/>
    </source>
</evidence>
<dbReference type="EMBL" id="CP077683">
    <property type="protein sequence ID" value="QXE89629.1"/>
    <property type="molecule type" value="Genomic_DNA"/>
</dbReference>
<gene>
    <name evidence="2" type="ORF">KP001_14425</name>
</gene>
<name>A0ABX8LDX4_9BACT</name>
<dbReference type="RefSeq" id="WP_217286302.1">
    <property type="nucleotide sequence ID" value="NZ_CP077683.1"/>
</dbReference>
<protein>
    <submittedName>
        <fullName evidence="2">Uncharacterized protein</fullName>
    </submittedName>
</protein>
<keyword evidence="3" id="KW-1185">Reference proteome</keyword>
<accession>A0ABX8LDX4</accession>
<feature type="compositionally biased region" description="Basic and acidic residues" evidence="1">
    <location>
        <begin position="126"/>
        <end position="142"/>
    </location>
</feature>
<dbReference type="Proteomes" id="UP000683559">
    <property type="component" value="Chromosome"/>
</dbReference>
<evidence type="ECO:0000256" key="1">
    <source>
        <dbReference type="SAM" id="MobiDB-lite"/>
    </source>
</evidence>
<proteinExistence type="predicted"/>
<evidence type="ECO:0000313" key="3">
    <source>
        <dbReference type="Proteomes" id="UP000683559"/>
    </source>
</evidence>
<feature type="region of interest" description="Disordered" evidence="1">
    <location>
        <begin position="111"/>
        <end position="154"/>
    </location>
</feature>